<reference evidence="2 3" key="1">
    <citation type="submission" date="2019-09" db="EMBL/GenBank/DDBJ databases">
        <title>Bird 10,000 Genomes (B10K) Project - Family phase.</title>
        <authorList>
            <person name="Zhang G."/>
        </authorList>
    </citation>
    <scope>NUCLEOTIDE SEQUENCE [LARGE SCALE GENOMIC DNA]</scope>
    <source>
        <strain evidence="2">B10K-DU-008-63</strain>
    </source>
</reference>
<comment type="caution">
    <text evidence="2">The sequence shown here is derived from an EMBL/GenBank/DDBJ whole genome shotgun (WGS) entry which is preliminary data.</text>
</comment>
<dbReference type="PANTHER" id="PTHR47615:SF1">
    <property type="entry name" value="COILED-COIL DOMAIN-CONTAINING PROTEIN 158"/>
    <property type="match status" value="1"/>
</dbReference>
<dbReference type="Gene3D" id="1.10.287.1490">
    <property type="match status" value="1"/>
</dbReference>
<feature type="coiled-coil region" evidence="1">
    <location>
        <begin position="585"/>
        <end position="813"/>
    </location>
</feature>
<dbReference type="Pfam" id="PF15921">
    <property type="entry name" value="CCDC158"/>
    <property type="match status" value="1"/>
</dbReference>
<evidence type="ECO:0000313" key="3">
    <source>
        <dbReference type="Proteomes" id="UP000591073"/>
    </source>
</evidence>
<evidence type="ECO:0000313" key="2">
    <source>
        <dbReference type="EMBL" id="NXL34796.1"/>
    </source>
</evidence>
<protein>
    <submittedName>
        <fullName evidence="2">CD158 protein</fullName>
    </submittedName>
</protein>
<organism evidence="2 3">
    <name type="scientific">Glaucidium brasilianum</name>
    <name type="common">Ferruginous pygmy-owl</name>
    <dbReference type="NCBI Taxonomy" id="78217"/>
    <lineage>
        <taxon>Eukaryota</taxon>
        <taxon>Metazoa</taxon>
        <taxon>Chordata</taxon>
        <taxon>Craniata</taxon>
        <taxon>Vertebrata</taxon>
        <taxon>Euteleostomi</taxon>
        <taxon>Archelosauria</taxon>
        <taxon>Archosauria</taxon>
        <taxon>Dinosauria</taxon>
        <taxon>Saurischia</taxon>
        <taxon>Theropoda</taxon>
        <taxon>Coelurosauria</taxon>
        <taxon>Aves</taxon>
        <taxon>Neognathae</taxon>
        <taxon>Neoaves</taxon>
        <taxon>Telluraves</taxon>
        <taxon>Strigiformes</taxon>
        <taxon>Strigidae</taxon>
        <taxon>Glaucidium</taxon>
    </lineage>
</organism>
<dbReference type="Gene3D" id="1.20.5.340">
    <property type="match status" value="1"/>
</dbReference>
<feature type="coiled-coil region" evidence="1">
    <location>
        <begin position="99"/>
        <end position="165"/>
    </location>
</feature>
<proteinExistence type="predicted"/>
<feature type="non-terminal residue" evidence="2">
    <location>
        <position position="844"/>
    </location>
</feature>
<dbReference type="InterPro" id="IPR031809">
    <property type="entry name" value="CCDC158"/>
</dbReference>
<dbReference type="OrthoDB" id="10072099at2759"/>
<feature type="coiled-coil region" evidence="1">
    <location>
        <begin position="220"/>
        <end position="251"/>
    </location>
</feature>
<accession>A0A7L0RXV8</accession>
<evidence type="ECO:0000256" key="1">
    <source>
        <dbReference type="SAM" id="Coils"/>
    </source>
</evidence>
<dbReference type="PANTHER" id="PTHR47615">
    <property type="entry name" value="COILED-COIL DOMAIN-CONTAINING PROTEIN 158"/>
    <property type="match status" value="1"/>
</dbReference>
<gene>
    <name evidence="2" type="primary">Ccdc158</name>
    <name evidence="2" type="ORF">GLABRA_R14807</name>
</gene>
<sequence>SGAASPFLSNQNVLASPILSTVMENSTSSNTGSSPRDSVFCSKYEIHAGSEEKTVNDAGEAHVENILEEYLRKGRDVQKRLNETTELHEQQKISLRLIIADLQTKLMEVQLERDALQDTRQKESQSQENVKIHLKKTIQELEADNQLLEEMLREADSQTEHLKKMVHSHEEVLLELRGILRDYEDSTGKKPYEHENITSLHIQNLSSAFADILRDLDSEVSYLKEKVVLVKEELESLKKDSQTQKQLLLQQHQNRYPFSIYLLQLISEHEQEVAALTDKANSAHSYENSQMEIIQEQARNQNPVHAHQVSHLESKVFQLCSELREAKRMYEDKVEDLEKQLHLAHSEIAEAQTEQNQHGQEFGNLNGQIHQLLTELHKKERELSLEKEQNKWFWDRNTDNGITIDHLRRELDNKNMQLQLMENTVKEMRIECHRQMERQVGEQCSVRVKKEKNERISSLTVQLESTKETLCKVKEDLTAKQIDVETAEKTVSNLTACLQEKERTLEITNKEIKKLHLQLGNRMQELQDLKNEEDRLHSVQSTCETLKLQVLERERTVEIFQKQIDNMTQIVGQHNRTAGAMEVEKSQLIKEINDWKLKVEELKIAKDEKEARIHEMEARLSELELEKVKLVNTCTERLHALNDMKLEEDKLMNELQASQSELAGLAERFEDLKRDYQDKVKEMENTANRLKMQLKSAQAELEQTRTALKNMEGSDGNCSMKVAVGMQKQITAKREQIDALQSKIKFLEEAMTNAAKEKHYLKEENNKLSQDLSCITAENTKIAGELEILRSQDKRLKEKISKMETALDKASLQFAECQCIIQCQEQEAMRVRLQHTLDVKVCYG</sequence>
<keyword evidence="1" id="KW-0175">Coiled coil</keyword>
<feature type="non-terminal residue" evidence="2">
    <location>
        <position position="1"/>
    </location>
</feature>
<feature type="coiled-coil region" evidence="1">
    <location>
        <begin position="320"/>
        <end position="549"/>
    </location>
</feature>
<keyword evidence="3" id="KW-1185">Reference proteome</keyword>
<dbReference type="AlphaFoldDB" id="A0A7L0RXV8"/>
<dbReference type="Proteomes" id="UP000591073">
    <property type="component" value="Unassembled WGS sequence"/>
</dbReference>
<name>A0A7L0RXV8_GLABR</name>
<dbReference type="EMBL" id="VXAP01000325">
    <property type="protein sequence ID" value="NXL34796.1"/>
    <property type="molecule type" value="Genomic_DNA"/>
</dbReference>